<evidence type="ECO:0000259" key="7">
    <source>
        <dbReference type="PROSITE" id="PS51000"/>
    </source>
</evidence>
<keyword evidence="4" id="KW-0238">DNA-binding</keyword>
<dbReference type="InterPro" id="IPR036390">
    <property type="entry name" value="WH_DNA-bd_sf"/>
</dbReference>
<dbReference type="KEGG" id="bsau:DWV08_14650"/>
<proteinExistence type="predicted"/>
<accession>A0A345YS25</accession>
<evidence type="ECO:0000256" key="3">
    <source>
        <dbReference type="ARBA" id="ARBA00023015"/>
    </source>
</evidence>
<dbReference type="Proteomes" id="UP000254236">
    <property type="component" value="Chromosome"/>
</dbReference>
<dbReference type="PANTHER" id="PTHR30363:SF4">
    <property type="entry name" value="GLYCEROL-3-PHOSPHATE REGULON REPRESSOR"/>
    <property type="match status" value="1"/>
</dbReference>
<feature type="domain" description="HTH deoR-type" evidence="7">
    <location>
        <begin position="3"/>
        <end position="58"/>
    </location>
</feature>
<protein>
    <recommendedName>
        <fullName evidence="1">Lactose phosphotransferase system repressor</fullName>
    </recommendedName>
</protein>
<keyword evidence="10" id="KW-1185">Reference proteome</keyword>
<sequence length="256" mass="26799">MLSEERHQAIAAALRRQGTVTVAALSTDLRVSEATVRRDLDALAEAGSLRRVRGGAAAIRGSVRPEADPRSFEDVAGTATVAKQQIAARACTLIEDGEVIALDIGTTVAAMCPLLVERSLTVVTASLAVVRSLAAAPDIDIVILGGLLRPNYDSMVGTLTESALGQVRVDRAFLGAAGVRTDGAVLDSTPSEVPIKRGLLDVAAAAYLLADHEKFPGSGFLEVARLTRFTALVTDRPPLPFDIALPDGEDVEVLLP</sequence>
<dbReference type="EMBL" id="QSWH01000004">
    <property type="protein sequence ID" value="RRR22442.1"/>
    <property type="molecule type" value="Genomic_DNA"/>
</dbReference>
<dbReference type="InterPro" id="IPR018356">
    <property type="entry name" value="Tscrpt_reg_HTH_DeoR_CS"/>
</dbReference>
<dbReference type="RefSeq" id="WP_115414474.1">
    <property type="nucleotide sequence ID" value="NZ_CP031356.1"/>
</dbReference>
<dbReference type="SUPFAM" id="SSF100950">
    <property type="entry name" value="NagB/RpiA/CoA transferase-like"/>
    <property type="match status" value="1"/>
</dbReference>
<dbReference type="Pfam" id="PF08220">
    <property type="entry name" value="HTH_DeoR"/>
    <property type="match status" value="1"/>
</dbReference>
<dbReference type="Gene3D" id="3.40.50.1360">
    <property type="match status" value="1"/>
</dbReference>
<dbReference type="InterPro" id="IPR036388">
    <property type="entry name" value="WH-like_DNA-bd_sf"/>
</dbReference>
<keyword evidence="2" id="KW-0678">Repressor</keyword>
<dbReference type="SMART" id="SM00420">
    <property type="entry name" value="HTH_DEOR"/>
    <property type="match status" value="1"/>
</dbReference>
<reference evidence="9 11" key="2">
    <citation type="submission" date="2018-08" db="EMBL/GenBank/DDBJ databases">
        <title>Brachybacterium saurashtrense DSM 23186.</title>
        <authorList>
            <person name="Li Y."/>
        </authorList>
    </citation>
    <scope>NUCLEOTIDE SEQUENCE [LARGE SCALE GENOMIC DNA]</scope>
    <source>
        <strain evidence="9 11">DSM 23186</strain>
    </source>
</reference>
<keyword evidence="5" id="KW-0804">Transcription</keyword>
<dbReference type="Pfam" id="PF00455">
    <property type="entry name" value="DeoRC"/>
    <property type="match status" value="1"/>
</dbReference>
<dbReference type="SUPFAM" id="SSF46785">
    <property type="entry name" value="Winged helix' DNA-binding domain"/>
    <property type="match status" value="1"/>
</dbReference>
<dbReference type="PRINTS" id="PR00037">
    <property type="entry name" value="HTHLACR"/>
</dbReference>
<comment type="function">
    <text evidence="6">Repressor of the lactose catabolism operon. Galactose-6-phosphate is the inducer.</text>
</comment>
<evidence type="ECO:0000256" key="1">
    <source>
        <dbReference type="ARBA" id="ARBA00021390"/>
    </source>
</evidence>
<evidence type="ECO:0000313" key="8">
    <source>
        <dbReference type="EMBL" id="AXK46727.1"/>
    </source>
</evidence>
<evidence type="ECO:0000313" key="9">
    <source>
        <dbReference type="EMBL" id="RRR22442.1"/>
    </source>
</evidence>
<evidence type="ECO:0000313" key="10">
    <source>
        <dbReference type="Proteomes" id="UP000254236"/>
    </source>
</evidence>
<dbReference type="OrthoDB" id="3171994at2"/>
<dbReference type="PANTHER" id="PTHR30363">
    <property type="entry name" value="HTH-TYPE TRANSCRIPTIONAL REGULATOR SRLR-RELATED"/>
    <property type="match status" value="1"/>
</dbReference>
<evidence type="ECO:0000256" key="4">
    <source>
        <dbReference type="ARBA" id="ARBA00023125"/>
    </source>
</evidence>
<dbReference type="SMART" id="SM01134">
    <property type="entry name" value="DeoRC"/>
    <property type="match status" value="1"/>
</dbReference>
<dbReference type="PROSITE" id="PS00894">
    <property type="entry name" value="HTH_DEOR_1"/>
    <property type="match status" value="1"/>
</dbReference>
<evidence type="ECO:0000256" key="5">
    <source>
        <dbReference type="ARBA" id="ARBA00023163"/>
    </source>
</evidence>
<dbReference type="Proteomes" id="UP000282185">
    <property type="component" value="Unassembled WGS sequence"/>
</dbReference>
<keyword evidence="3" id="KW-0805">Transcription regulation</keyword>
<dbReference type="InterPro" id="IPR001034">
    <property type="entry name" value="DeoR_HTH"/>
</dbReference>
<dbReference type="GO" id="GO:0003677">
    <property type="term" value="F:DNA binding"/>
    <property type="evidence" value="ECO:0007669"/>
    <property type="project" value="UniProtKB-KW"/>
</dbReference>
<dbReference type="InterPro" id="IPR014036">
    <property type="entry name" value="DeoR-like_C"/>
</dbReference>
<gene>
    <name evidence="8" type="ORF">DWV08_14650</name>
    <name evidence="9" type="ORF">DXU92_09270</name>
</gene>
<organism evidence="9 11">
    <name type="scientific">Brachybacterium saurashtrense</name>
    <dbReference type="NCBI Taxonomy" id="556288"/>
    <lineage>
        <taxon>Bacteria</taxon>
        <taxon>Bacillati</taxon>
        <taxon>Actinomycetota</taxon>
        <taxon>Actinomycetes</taxon>
        <taxon>Micrococcales</taxon>
        <taxon>Dermabacteraceae</taxon>
        <taxon>Brachybacterium</taxon>
    </lineage>
</organism>
<name>A0A345YS25_9MICO</name>
<evidence type="ECO:0000256" key="6">
    <source>
        <dbReference type="ARBA" id="ARBA00024937"/>
    </source>
</evidence>
<dbReference type="InterPro" id="IPR037171">
    <property type="entry name" value="NagB/RpiA_transferase-like"/>
</dbReference>
<evidence type="ECO:0000256" key="2">
    <source>
        <dbReference type="ARBA" id="ARBA00022491"/>
    </source>
</evidence>
<dbReference type="InterPro" id="IPR050313">
    <property type="entry name" value="Carb_Metab_HTH_regulators"/>
</dbReference>
<reference evidence="8 10" key="1">
    <citation type="submission" date="2018-07" db="EMBL/GenBank/DDBJ databases">
        <title>Brachybacterium saurashtrense DSM 23186 genome sequence.</title>
        <authorList>
            <person name="Guo L."/>
        </authorList>
    </citation>
    <scope>NUCLEOTIDE SEQUENCE [LARGE SCALE GENOMIC DNA]</scope>
    <source>
        <strain evidence="8 10">DSM 23186</strain>
    </source>
</reference>
<dbReference type="PROSITE" id="PS51000">
    <property type="entry name" value="HTH_DEOR_2"/>
    <property type="match status" value="1"/>
</dbReference>
<dbReference type="GO" id="GO:0003700">
    <property type="term" value="F:DNA-binding transcription factor activity"/>
    <property type="evidence" value="ECO:0007669"/>
    <property type="project" value="InterPro"/>
</dbReference>
<dbReference type="AlphaFoldDB" id="A0A345YS25"/>
<evidence type="ECO:0000313" key="11">
    <source>
        <dbReference type="Proteomes" id="UP000282185"/>
    </source>
</evidence>
<dbReference type="EMBL" id="CP031356">
    <property type="protein sequence ID" value="AXK46727.1"/>
    <property type="molecule type" value="Genomic_DNA"/>
</dbReference>
<dbReference type="Gene3D" id="1.10.10.10">
    <property type="entry name" value="Winged helix-like DNA-binding domain superfamily/Winged helix DNA-binding domain"/>
    <property type="match status" value="1"/>
</dbReference>